<dbReference type="InterPro" id="IPR052953">
    <property type="entry name" value="Ser-rich/MCO-related"/>
</dbReference>
<evidence type="ECO:0000313" key="3">
    <source>
        <dbReference type="EMBL" id="KAF9818998.1"/>
    </source>
</evidence>
<dbReference type="CDD" id="cd00920">
    <property type="entry name" value="Cupredoxin"/>
    <property type="match status" value="1"/>
</dbReference>
<feature type="region of interest" description="Disordered" evidence="1">
    <location>
        <begin position="143"/>
        <end position="170"/>
    </location>
</feature>
<evidence type="ECO:0000256" key="1">
    <source>
        <dbReference type="SAM" id="MobiDB-lite"/>
    </source>
</evidence>
<dbReference type="AlphaFoldDB" id="A0A8H7P7R0"/>
<dbReference type="EMBL" id="JADOXO010000023">
    <property type="protein sequence ID" value="KAF9818998.1"/>
    <property type="molecule type" value="Genomic_DNA"/>
</dbReference>
<dbReference type="SUPFAM" id="SSF49503">
    <property type="entry name" value="Cupredoxins"/>
    <property type="match status" value="1"/>
</dbReference>
<dbReference type="PANTHER" id="PTHR34883:SF15">
    <property type="entry name" value="EXTRACELLULAR SERINE-RICH PROTEIN"/>
    <property type="match status" value="1"/>
</dbReference>
<feature type="chain" id="PRO_5034932628" description="Phytocyanin domain-containing protein" evidence="2">
    <location>
        <begin position="19"/>
        <end position="197"/>
    </location>
</feature>
<proteinExistence type="predicted"/>
<comment type="caution">
    <text evidence="3">The sequence shown here is derived from an EMBL/GenBank/DDBJ whole genome shotgun (WGS) entry which is preliminary data.</text>
</comment>
<evidence type="ECO:0000256" key="2">
    <source>
        <dbReference type="SAM" id="SignalP"/>
    </source>
</evidence>
<dbReference type="PANTHER" id="PTHR34883">
    <property type="entry name" value="SERINE-RICH PROTEIN, PUTATIVE-RELATED-RELATED"/>
    <property type="match status" value="1"/>
</dbReference>
<name>A0A8H7P7R0_9APHY</name>
<dbReference type="Proteomes" id="UP000639403">
    <property type="component" value="Unassembled WGS sequence"/>
</dbReference>
<organism evidence="3 4">
    <name type="scientific">Rhodonia placenta</name>
    <dbReference type="NCBI Taxonomy" id="104341"/>
    <lineage>
        <taxon>Eukaryota</taxon>
        <taxon>Fungi</taxon>
        <taxon>Dikarya</taxon>
        <taxon>Basidiomycota</taxon>
        <taxon>Agaricomycotina</taxon>
        <taxon>Agaricomycetes</taxon>
        <taxon>Polyporales</taxon>
        <taxon>Adustoporiaceae</taxon>
        <taxon>Rhodonia</taxon>
    </lineage>
</organism>
<dbReference type="InterPro" id="IPR008972">
    <property type="entry name" value="Cupredoxin"/>
</dbReference>
<feature type="signal peptide" evidence="2">
    <location>
        <begin position="1"/>
        <end position="18"/>
    </location>
</feature>
<gene>
    <name evidence="3" type="ORF">IEO21_02412</name>
</gene>
<reference evidence="3" key="1">
    <citation type="submission" date="2020-11" db="EMBL/GenBank/DDBJ databases">
        <authorList>
            <person name="Koelle M."/>
            <person name="Horta M.A.C."/>
            <person name="Nowrousian M."/>
            <person name="Ohm R.A."/>
            <person name="Benz P."/>
            <person name="Pilgard A."/>
        </authorList>
    </citation>
    <scope>NUCLEOTIDE SEQUENCE</scope>
    <source>
        <strain evidence="3">FPRL280</strain>
    </source>
</reference>
<evidence type="ECO:0008006" key="5">
    <source>
        <dbReference type="Google" id="ProtNLM"/>
    </source>
</evidence>
<reference evidence="3" key="2">
    <citation type="journal article" name="Front. Microbiol.">
        <title>Degradative Capacity of Two Strains of Rhodonia placenta: From Phenotype to Genotype.</title>
        <authorList>
            <person name="Kolle M."/>
            <person name="Horta M.A.C."/>
            <person name="Nowrousian M."/>
            <person name="Ohm R.A."/>
            <person name="Benz J.P."/>
            <person name="Pilgard A."/>
        </authorList>
    </citation>
    <scope>NUCLEOTIDE SEQUENCE</scope>
    <source>
        <strain evidence="3">FPRL280</strain>
    </source>
</reference>
<evidence type="ECO:0000313" key="4">
    <source>
        <dbReference type="Proteomes" id="UP000639403"/>
    </source>
</evidence>
<dbReference type="Gene3D" id="2.60.40.420">
    <property type="entry name" value="Cupredoxins - blue copper proteins"/>
    <property type="match status" value="1"/>
</dbReference>
<keyword evidence="2" id="KW-0732">Signal</keyword>
<sequence>MHFLTAIAALLPVGAALAATHTITVGLNGTLTFTPDSINATVGDTLDFSFVAGNHTITQSSFATPCSLFKAANGSAGVDSGFKPGTESDPATFSFAINDTSAPLWFYCRHPGHCEQGMVFAVNAPITGAKTFEAFQTAAKATNANTTSSSSSTASSSSSSSTAPPSTTSAANGAGMLRAGSAGAILGVAGLLAGLVL</sequence>
<accession>A0A8H7P7R0</accession>
<protein>
    <recommendedName>
        <fullName evidence="5">Phytocyanin domain-containing protein</fullName>
    </recommendedName>
</protein>